<evidence type="ECO:0000313" key="2">
    <source>
        <dbReference type="EMBL" id="MPL89996.1"/>
    </source>
</evidence>
<feature type="domain" description="DUF218" evidence="1">
    <location>
        <begin position="42"/>
        <end position="200"/>
    </location>
</feature>
<dbReference type="AlphaFoldDB" id="A0A644VF76"/>
<reference evidence="2" key="1">
    <citation type="submission" date="2019-08" db="EMBL/GenBank/DDBJ databases">
        <authorList>
            <person name="Kucharzyk K."/>
            <person name="Murdoch R.W."/>
            <person name="Higgins S."/>
            <person name="Loffler F."/>
        </authorList>
    </citation>
    <scope>NUCLEOTIDE SEQUENCE</scope>
</reference>
<dbReference type="EMBL" id="VSSQ01000292">
    <property type="protein sequence ID" value="MPL89996.1"/>
    <property type="molecule type" value="Genomic_DNA"/>
</dbReference>
<organism evidence="2">
    <name type="scientific">bioreactor metagenome</name>
    <dbReference type="NCBI Taxonomy" id="1076179"/>
    <lineage>
        <taxon>unclassified sequences</taxon>
        <taxon>metagenomes</taxon>
        <taxon>ecological metagenomes</taxon>
    </lineage>
</organism>
<evidence type="ECO:0000259" key="1">
    <source>
        <dbReference type="Pfam" id="PF02698"/>
    </source>
</evidence>
<accession>A0A644VF76</accession>
<dbReference type="Pfam" id="PF02698">
    <property type="entry name" value="DUF218"/>
    <property type="match status" value="1"/>
</dbReference>
<comment type="caution">
    <text evidence="2">The sequence shown here is derived from an EMBL/GenBank/DDBJ whole genome shotgun (WGS) entry which is preliminary data.</text>
</comment>
<name>A0A644VF76_9ZZZZ</name>
<gene>
    <name evidence="2" type="ORF">SDC9_36041</name>
</gene>
<proteinExistence type="predicted"/>
<dbReference type="InterPro" id="IPR003848">
    <property type="entry name" value="DUF218"/>
</dbReference>
<protein>
    <recommendedName>
        <fullName evidence="1">DUF218 domain-containing protein</fullName>
    </recommendedName>
</protein>
<sequence length="213" mass="24467">MAGIKRRYKFFLFFVLIVVAVVLMLLEAGNFLVKKDKLFRADAIVLLMGSIPDRVLQTELIYKQGLGRRIILVEESMEGFHDLRKRGSPIVSNTDQCYNALVYLGINEEFINVLPGSARSTIQEALIIKDFIKSNPSVDTLILVSSPSHPRRASMIFSKILKHYEVPVVIYTSPGEKSTFNAARWWKSREDIQYVLTEYVKILSFLFIDQFRI</sequence>